<accession>A0A0C7R423</accession>
<protein>
    <submittedName>
        <fullName evidence="2">CRISPR-associated protein Cas5</fullName>
    </submittedName>
</protein>
<dbReference type="EMBL" id="CEKZ01000003">
    <property type="protein sequence ID" value="CEQ02904.1"/>
    <property type="molecule type" value="Genomic_DNA"/>
</dbReference>
<organism evidence="2 3">
    <name type="scientific">Paraclostridium sordellii</name>
    <name type="common">Clostridium sordellii</name>
    <dbReference type="NCBI Taxonomy" id="1505"/>
    <lineage>
        <taxon>Bacteria</taxon>
        <taxon>Bacillati</taxon>
        <taxon>Bacillota</taxon>
        <taxon>Clostridia</taxon>
        <taxon>Peptostreptococcales</taxon>
        <taxon>Peptostreptococcaceae</taxon>
        <taxon>Paraclostridium</taxon>
    </lineage>
</organism>
<dbReference type="Pfam" id="PF09704">
    <property type="entry name" value="Cas_Cas5d"/>
    <property type="match status" value="1"/>
</dbReference>
<dbReference type="GO" id="GO:0043571">
    <property type="term" value="P:maintenance of CRISPR repeat elements"/>
    <property type="evidence" value="ECO:0007669"/>
    <property type="project" value="InterPro"/>
</dbReference>
<dbReference type="Proteomes" id="UP000049127">
    <property type="component" value="Unassembled WGS sequence"/>
</dbReference>
<evidence type="ECO:0000313" key="3">
    <source>
        <dbReference type="Proteomes" id="UP000049127"/>
    </source>
</evidence>
<gene>
    <name evidence="2" type="primary">cas5</name>
    <name evidence="2" type="ORF">R28058_06371</name>
</gene>
<keyword evidence="1" id="KW-0051">Antiviral defense</keyword>
<evidence type="ECO:0000313" key="2">
    <source>
        <dbReference type="EMBL" id="CEQ02904.1"/>
    </source>
</evidence>
<dbReference type="GO" id="GO:0051607">
    <property type="term" value="P:defense response to virus"/>
    <property type="evidence" value="ECO:0007669"/>
    <property type="project" value="UniProtKB-KW"/>
</dbReference>
<reference evidence="2 3" key="1">
    <citation type="submission" date="2015-01" db="EMBL/GenBank/DDBJ databases">
        <authorList>
            <person name="Aslett A.Martin."/>
            <person name="De Silva Nishadi"/>
        </authorList>
    </citation>
    <scope>NUCLEOTIDE SEQUENCE [LARGE SCALE GENOMIC DNA]</scope>
    <source>
        <strain evidence="2 3">R28058</strain>
    </source>
</reference>
<name>A0A0C7R423_PARSO</name>
<dbReference type="RefSeq" id="WP_416906605.1">
    <property type="nucleotide sequence ID" value="NZ_CEKZ01000003.1"/>
</dbReference>
<dbReference type="InterPro" id="IPR021124">
    <property type="entry name" value="CRISPR-assoc_prot_Cas5"/>
</dbReference>
<proteinExistence type="predicted"/>
<dbReference type="InterPro" id="IPR013422">
    <property type="entry name" value="CRISPR-assoc_prot_Cas5_N"/>
</dbReference>
<sequence length="244" mass="28259">MKAIKLEVYQNFVNYKIPTTHQIRESYPLPAYSTVIGMVHAMCKWQEKVDIDVSIQGVYVSKVNDLYTRYETGGAKFEAGRHTHKTSSGIGVVRGTAYQELLCDVNLIIHITHKDYDVIDHIYKSFTTDMQKTMTLGRNKDICNLLDVKLVDINNSKDKSTVLKHNAFIVNDAFESKKVNCTRFRLNTFYSYNEISKKDKIREFEKVIAGFVSKGTKVRLKKNYNLVDSENLNVYFMNEYYISK</sequence>
<evidence type="ECO:0000256" key="1">
    <source>
        <dbReference type="ARBA" id="ARBA00023118"/>
    </source>
</evidence>
<dbReference type="AlphaFoldDB" id="A0A0C7R423"/>
<dbReference type="NCBIfam" id="TIGR02593">
    <property type="entry name" value="CRISPR_cas5"/>
    <property type="match status" value="1"/>
</dbReference>